<dbReference type="AlphaFoldDB" id="A0A7J6VLW0"/>
<organism evidence="1 2">
    <name type="scientific">Thalictrum thalictroides</name>
    <name type="common">Rue-anemone</name>
    <name type="synonym">Anemone thalictroides</name>
    <dbReference type="NCBI Taxonomy" id="46969"/>
    <lineage>
        <taxon>Eukaryota</taxon>
        <taxon>Viridiplantae</taxon>
        <taxon>Streptophyta</taxon>
        <taxon>Embryophyta</taxon>
        <taxon>Tracheophyta</taxon>
        <taxon>Spermatophyta</taxon>
        <taxon>Magnoliopsida</taxon>
        <taxon>Ranunculales</taxon>
        <taxon>Ranunculaceae</taxon>
        <taxon>Thalictroideae</taxon>
        <taxon>Thalictrum</taxon>
    </lineage>
</organism>
<gene>
    <name evidence="1" type="ORF">FRX31_025252</name>
</gene>
<evidence type="ECO:0000313" key="2">
    <source>
        <dbReference type="Proteomes" id="UP000554482"/>
    </source>
</evidence>
<reference evidence="1 2" key="1">
    <citation type="submission" date="2020-06" db="EMBL/GenBank/DDBJ databases">
        <title>Transcriptomic and genomic resources for Thalictrum thalictroides and T. hernandezii: Facilitating candidate gene discovery in an emerging model plant lineage.</title>
        <authorList>
            <person name="Arias T."/>
            <person name="Riano-Pachon D.M."/>
            <person name="Di Stilio V.S."/>
        </authorList>
    </citation>
    <scope>NUCLEOTIDE SEQUENCE [LARGE SCALE GENOMIC DNA]</scope>
    <source>
        <strain evidence="2">cv. WT478/WT964</strain>
        <tissue evidence="1">Leaves</tissue>
    </source>
</reference>
<proteinExistence type="predicted"/>
<dbReference type="EMBL" id="JABWDY010031070">
    <property type="protein sequence ID" value="KAF5185155.1"/>
    <property type="molecule type" value="Genomic_DNA"/>
</dbReference>
<protein>
    <submittedName>
        <fullName evidence="1">Uncharacterized protein</fullName>
    </submittedName>
</protein>
<sequence length="73" mass="8535">MASHDQSYKAGEAQAQTQFHMYGILITDTLVWTLEEWLIACPKKISVPRSYFQDGRTTFLVYLMQIVFNFQLN</sequence>
<accession>A0A7J6VLW0</accession>
<keyword evidence="2" id="KW-1185">Reference proteome</keyword>
<dbReference type="Proteomes" id="UP000554482">
    <property type="component" value="Unassembled WGS sequence"/>
</dbReference>
<name>A0A7J6VLW0_THATH</name>
<evidence type="ECO:0000313" key="1">
    <source>
        <dbReference type="EMBL" id="KAF5185155.1"/>
    </source>
</evidence>
<comment type="caution">
    <text evidence="1">The sequence shown here is derived from an EMBL/GenBank/DDBJ whole genome shotgun (WGS) entry which is preliminary data.</text>
</comment>